<dbReference type="Pfam" id="PF00135">
    <property type="entry name" value="COesterase"/>
    <property type="match status" value="1"/>
</dbReference>
<feature type="region of interest" description="Disordered" evidence="5">
    <location>
        <begin position="475"/>
        <end position="498"/>
    </location>
</feature>
<feature type="active site" description="Acyl-ester intermediate" evidence="3">
    <location>
        <position position="189"/>
    </location>
</feature>
<dbReference type="PRINTS" id="PR00878">
    <property type="entry name" value="CHOLNESTRASE"/>
</dbReference>
<dbReference type="GO" id="GO:0004104">
    <property type="term" value="F:cholinesterase activity"/>
    <property type="evidence" value="ECO:0007669"/>
    <property type="project" value="InterPro"/>
</dbReference>
<feature type="compositionally biased region" description="Basic and acidic residues" evidence="5">
    <location>
        <begin position="487"/>
        <end position="498"/>
    </location>
</feature>
<evidence type="ECO:0000256" key="3">
    <source>
        <dbReference type="PIRSR" id="PIRSR600997-1"/>
    </source>
</evidence>
<dbReference type="SUPFAM" id="SSF53474">
    <property type="entry name" value="alpha/beta-Hydrolases"/>
    <property type="match status" value="1"/>
</dbReference>
<feature type="active site" description="Charge relay system" evidence="3">
    <location>
        <position position="309"/>
    </location>
</feature>
<evidence type="ECO:0000256" key="1">
    <source>
        <dbReference type="ARBA" id="ARBA00005964"/>
    </source>
</evidence>
<evidence type="ECO:0000313" key="8">
    <source>
        <dbReference type="Proteomes" id="UP000367750"/>
    </source>
</evidence>
<feature type="domain" description="Carboxylesterase type B" evidence="6">
    <location>
        <begin position="3"/>
        <end position="466"/>
    </location>
</feature>
<evidence type="ECO:0000313" key="7">
    <source>
        <dbReference type="EMBL" id="KAA9007421.1"/>
    </source>
</evidence>
<evidence type="ECO:0000256" key="4">
    <source>
        <dbReference type="RuleBase" id="RU361235"/>
    </source>
</evidence>
<gene>
    <name evidence="7" type="ORF">F4V43_02740</name>
</gene>
<dbReference type="PANTHER" id="PTHR11559">
    <property type="entry name" value="CARBOXYLESTERASE"/>
    <property type="match status" value="1"/>
</dbReference>
<evidence type="ECO:0000256" key="2">
    <source>
        <dbReference type="ARBA" id="ARBA00022801"/>
    </source>
</evidence>
<organism evidence="7 8">
    <name type="scientific">Paenibacillus spiritus</name>
    <dbReference type="NCBI Taxonomy" id="2496557"/>
    <lineage>
        <taxon>Bacteria</taxon>
        <taxon>Bacillati</taxon>
        <taxon>Bacillota</taxon>
        <taxon>Bacilli</taxon>
        <taxon>Bacillales</taxon>
        <taxon>Paenibacillaceae</taxon>
        <taxon>Paenibacillus</taxon>
    </lineage>
</organism>
<dbReference type="Gene3D" id="3.40.50.1820">
    <property type="entry name" value="alpha/beta hydrolase"/>
    <property type="match status" value="1"/>
</dbReference>
<feature type="active site" description="Charge relay system" evidence="3">
    <location>
        <position position="399"/>
    </location>
</feature>
<evidence type="ECO:0000259" key="6">
    <source>
        <dbReference type="Pfam" id="PF00135"/>
    </source>
</evidence>
<sequence>MPTVIKTRYGMLEGRKEGPVRVWKGIPYASPPVGERRLRAPQPPQPWEGIRDAGGFGPVSHQPPDRRGTRFGGESPEHSEDCLYLNIWAPEEEREPLPVMVWIHGGTFVTGSGSQPQFDGALLAERGRAVVVTLNYRLGPFGFLHWAALGDSFDSNLGLLDMIAALEWVQGSIEAFGGDPARVTLFGESAGGMSIAALLACPAAQGLFARAILQSGAAQTMPASQGEAAAREMLAELGLAPEEAERLRELSADAIMAAAHALNRRIGGPFGMLFQPVVDGSVLPEEPLAAVAAGSSRGVPLMVGTNREEGGYFFRPGDPQPPVPDALKLVGSMLGTPYSPEQAEFYGSRGEGAPEILTDMIFWRGALELSERSISHAPVWMYRFDAGVPGHPHFERAVHSAEIPFVFGTLGELERLGGTVGEEHRSVSAAMMKAWAAFAHSGDPSAAGLEWPAYEPGDRATLIFGSPVRLERDPDAARRRMVLPETEGNREQTAKDDE</sequence>
<proteinExistence type="inferred from homology"/>
<dbReference type="InterPro" id="IPR019826">
    <property type="entry name" value="Carboxylesterase_B_AS"/>
</dbReference>
<evidence type="ECO:0000256" key="5">
    <source>
        <dbReference type="SAM" id="MobiDB-lite"/>
    </source>
</evidence>
<dbReference type="InterPro" id="IPR029058">
    <property type="entry name" value="AB_hydrolase_fold"/>
</dbReference>
<comment type="caution">
    <text evidence="7">The sequence shown here is derived from an EMBL/GenBank/DDBJ whole genome shotgun (WGS) entry which is preliminary data.</text>
</comment>
<dbReference type="EC" id="3.1.1.-" evidence="4"/>
<name>A0A5J5GGY7_9BACL</name>
<dbReference type="InterPro" id="IPR000997">
    <property type="entry name" value="Cholinesterase"/>
</dbReference>
<dbReference type="PROSITE" id="PS00941">
    <property type="entry name" value="CARBOXYLESTERASE_B_2"/>
    <property type="match status" value="1"/>
</dbReference>
<dbReference type="InterPro" id="IPR002018">
    <property type="entry name" value="CarbesteraseB"/>
</dbReference>
<comment type="similarity">
    <text evidence="1 4">Belongs to the type-B carboxylesterase/lipase family.</text>
</comment>
<dbReference type="Proteomes" id="UP000367750">
    <property type="component" value="Unassembled WGS sequence"/>
</dbReference>
<reference evidence="7 8" key="1">
    <citation type="submission" date="2019-09" db="EMBL/GenBank/DDBJ databases">
        <title>Bacillus ochoae sp. nov., Paenibacillus whitsoniae sp. nov., Paenibacillus spiritus sp. nov. Isolated from the Mars Exploration Rover during spacecraft assembly.</title>
        <authorList>
            <person name="Seuylemezian A."/>
            <person name="Vaishampayan P."/>
        </authorList>
    </citation>
    <scope>NUCLEOTIDE SEQUENCE [LARGE SCALE GENOMIC DNA]</scope>
    <source>
        <strain evidence="7 8">MER_111</strain>
    </source>
</reference>
<dbReference type="AlphaFoldDB" id="A0A5J5GGY7"/>
<feature type="region of interest" description="Disordered" evidence="5">
    <location>
        <begin position="49"/>
        <end position="78"/>
    </location>
</feature>
<keyword evidence="8" id="KW-1185">Reference proteome</keyword>
<dbReference type="InterPro" id="IPR050309">
    <property type="entry name" value="Type-B_Carboxylest/Lipase"/>
</dbReference>
<keyword evidence="2 4" id="KW-0378">Hydrolase</keyword>
<accession>A0A5J5GGY7</accession>
<dbReference type="RefSeq" id="WP_150456711.1">
    <property type="nucleotide sequence ID" value="NZ_VYKK01000004.1"/>
</dbReference>
<dbReference type="InterPro" id="IPR019819">
    <property type="entry name" value="Carboxylesterase_B_CS"/>
</dbReference>
<protein>
    <recommendedName>
        <fullName evidence="4">Carboxylic ester hydrolase</fullName>
        <ecNumber evidence="4">3.1.1.-</ecNumber>
    </recommendedName>
</protein>
<dbReference type="EMBL" id="VYKK01000004">
    <property type="protein sequence ID" value="KAA9007421.1"/>
    <property type="molecule type" value="Genomic_DNA"/>
</dbReference>
<dbReference type="OrthoDB" id="9775851at2"/>
<dbReference type="PROSITE" id="PS00122">
    <property type="entry name" value="CARBOXYLESTERASE_B_1"/>
    <property type="match status" value="1"/>
</dbReference>